<gene>
    <name evidence="9" type="ORF">CNYM01_11002</name>
</gene>
<dbReference type="InterPro" id="IPR048889">
    <property type="entry name" value="NSUN5_RCM1_N"/>
</dbReference>
<proteinExistence type="inferred from homology"/>
<evidence type="ECO:0000256" key="1">
    <source>
        <dbReference type="ARBA" id="ARBA00022603"/>
    </source>
</evidence>
<organism evidence="9 10">
    <name type="scientific">Colletotrichum nymphaeae SA-01</name>
    <dbReference type="NCBI Taxonomy" id="1460502"/>
    <lineage>
        <taxon>Eukaryota</taxon>
        <taxon>Fungi</taxon>
        <taxon>Dikarya</taxon>
        <taxon>Ascomycota</taxon>
        <taxon>Pezizomycotina</taxon>
        <taxon>Sordariomycetes</taxon>
        <taxon>Hypocreomycetidae</taxon>
        <taxon>Glomerellales</taxon>
        <taxon>Glomerellaceae</taxon>
        <taxon>Colletotrichum</taxon>
        <taxon>Colletotrichum acutatum species complex</taxon>
    </lineage>
</organism>
<feature type="binding site" evidence="5">
    <location>
        <position position="815"/>
    </location>
    <ligand>
        <name>S-adenosyl-L-methionine</name>
        <dbReference type="ChEBI" id="CHEBI:59789"/>
    </ligand>
</feature>
<dbReference type="InterPro" id="IPR001678">
    <property type="entry name" value="MeTrfase_RsmB-F_NOP2_dom"/>
</dbReference>
<feature type="active site" description="Nucleophile" evidence="5">
    <location>
        <position position="967"/>
    </location>
</feature>
<comment type="caution">
    <text evidence="9">The sequence shown here is derived from an EMBL/GenBank/DDBJ whole genome shotgun (WGS) entry which is preliminary data.</text>
</comment>
<comment type="similarity">
    <text evidence="5">Belongs to the class I-like SAM-binding methyltransferase superfamily. RsmB/NOP family.</text>
</comment>
<dbReference type="InterPro" id="IPR029063">
    <property type="entry name" value="SAM-dependent_MTases_sf"/>
</dbReference>
<feature type="chain" id="PRO_5007804975" evidence="7">
    <location>
        <begin position="19"/>
        <end position="1119"/>
    </location>
</feature>
<evidence type="ECO:0000256" key="7">
    <source>
        <dbReference type="SAM" id="SignalP"/>
    </source>
</evidence>
<evidence type="ECO:0000313" key="9">
    <source>
        <dbReference type="EMBL" id="KXH60934.1"/>
    </source>
</evidence>
<dbReference type="OrthoDB" id="435282at2759"/>
<dbReference type="GO" id="GO:0008173">
    <property type="term" value="F:RNA methyltransferase activity"/>
    <property type="evidence" value="ECO:0007669"/>
    <property type="project" value="InterPro"/>
</dbReference>
<evidence type="ECO:0000259" key="8">
    <source>
        <dbReference type="PROSITE" id="PS51686"/>
    </source>
</evidence>
<evidence type="ECO:0000256" key="3">
    <source>
        <dbReference type="ARBA" id="ARBA00022691"/>
    </source>
</evidence>
<evidence type="ECO:0000256" key="5">
    <source>
        <dbReference type="PROSITE-ProRule" id="PRU01023"/>
    </source>
</evidence>
<feature type="compositionally biased region" description="Gly residues" evidence="6">
    <location>
        <begin position="374"/>
        <end position="384"/>
    </location>
</feature>
<keyword evidence="4 5" id="KW-0694">RNA-binding</keyword>
<feature type="binding site" evidence="5">
    <location>
        <begin position="783"/>
        <end position="789"/>
    </location>
    <ligand>
        <name>S-adenosyl-L-methionine</name>
        <dbReference type="ChEBI" id="CHEBI:59789"/>
    </ligand>
</feature>
<dbReference type="Gene3D" id="3.40.50.150">
    <property type="entry name" value="Vaccinia Virus protein VP39"/>
    <property type="match status" value="1"/>
</dbReference>
<feature type="region of interest" description="Disordered" evidence="6">
    <location>
        <begin position="1077"/>
        <end position="1119"/>
    </location>
</feature>
<keyword evidence="10" id="KW-1185">Reference proteome</keyword>
<keyword evidence="2 5" id="KW-0808">Transferase</keyword>
<reference evidence="9 10" key="1">
    <citation type="submission" date="2014-02" db="EMBL/GenBank/DDBJ databases">
        <title>The genome sequence of Colletotrichum nymphaeae SA-01.</title>
        <authorList>
            <person name="Baroncelli R."/>
            <person name="Thon M.R."/>
        </authorList>
    </citation>
    <scope>NUCLEOTIDE SEQUENCE [LARGE SCALE GENOMIC DNA]</scope>
    <source>
        <strain evidence="9 10">SA-01</strain>
    </source>
</reference>
<feature type="domain" description="SAM-dependent MTase RsmB/NOP-type" evidence="8">
    <location>
        <begin position="678"/>
        <end position="1048"/>
    </location>
</feature>
<feature type="signal peptide" evidence="7">
    <location>
        <begin position="1"/>
        <end position="18"/>
    </location>
</feature>
<dbReference type="Gene3D" id="3.30.70.1170">
    <property type="entry name" value="Sun protein, domain 3"/>
    <property type="match status" value="1"/>
</dbReference>
<keyword evidence="3 5" id="KW-0949">S-adenosyl-L-methionine</keyword>
<feature type="compositionally biased region" description="Polar residues" evidence="6">
    <location>
        <begin position="409"/>
        <end position="422"/>
    </location>
</feature>
<dbReference type="Pfam" id="PF09362">
    <property type="entry name" value="DUF1996"/>
    <property type="match status" value="1"/>
</dbReference>
<dbReference type="EMBL" id="JEMN01000458">
    <property type="protein sequence ID" value="KXH60934.1"/>
    <property type="molecule type" value="Genomic_DNA"/>
</dbReference>
<feature type="compositionally biased region" description="Low complexity" evidence="6">
    <location>
        <begin position="385"/>
        <end position="408"/>
    </location>
</feature>
<dbReference type="PROSITE" id="PS51686">
    <property type="entry name" value="SAM_MT_RSMB_NOP"/>
    <property type="match status" value="1"/>
</dbReference>
<feature type="region of interest" description="Disordered" evidence="6">
    <location>
        <begin position="517"/>
        <end position="536"/>
    </location>
</feature>
<dbReference type="InterPro" id="IPR023267">
    <property type="entry name" value="RCMT"/>
</dbReference>
<dbReference type="InterPro" id="IPR049561">
    <property type="entry name" value="NSUN5_7_fdxn-like"/>
</dbReference>
<accession>A0A135UKL9</accession>
<keyword evidence="7" id="KW-0732">Signal</keyword>
<dbReference type="SUPFAM" id="SSF53335">
    <property type="entry name" value="S-adenosyl-L-methionine-dependent methyltransferases"/>
    <property type="match status" value="1"/>
</dbReference>
<feature type="compositionally biased region" description="Basic and acidic residues" evidence="6">
    <location>
        <begin position="900"/>
        <end position="915"/>
    </location>
</feature>
<feature type="region of interest" description="Disordered" evidence="6">
    <location>
        <begin position="374"/>
        <end position="433"/>
    </location>
</feature>
<feature type="region of interest" description="Disordered" evidence="6">
    <location>
        <begin position="872"/>
        <end position="926"/>
    </location>
</feature>
<feature type="binding site" evidence="5">
    <location>
        <position position="864"/>
    </location>
    <ligand>
        <name>S-adenosyl-L-methionine</name>
        <dbReference type="ChEBI" id="CHEBI:59789"/>
    </ligand>
</feature>
<protein>
    <submittedName>
        <fullName evidence="9">NOL1/NOP2/sun family protein</fullName>
    </submittedName>
</protein>
<dbReference type="InterPro" id="IPR049560">
    <property type="entry name" value="MeTrfase_RsmB-F_NOP2_cat"/>
</dbReference>
<dbReference type="PANTHER" id="PTHR43662">
    <property type="match status" value="1"/>
</dbReference>
<dbReference type="Pfam" id="PF01189">
    <property type="entry name" value="Methyltr_RsmB-F"/>
    <property type="match status" value="1"/>
</dbReference>
<dbReference type="AlphaFoldDB" id="A0A135UKL9"/>
<feature type="compositionally biased region" description="Acidic residues" evidence="6">
    <location>
        <begin position="1100"/>
        <end position="1119"/>
    </location>
</feature>
<dbReference type="Pfam" id="PF21148">
    <property type="entry name" value="NSUN5_fdxn-like"/>
    <property type="match status" value="1"/>
</dbReference>
<evidence type="ECO:0000256" key="6">
    <source>
        <dbReference type="SAM" id="MobiDB-lite"/>
    </source>
</evidence>
<dbReference type="InterPro" id="IPR018535">
    <property type="entry name" value="DUF1996"/>
</dbReference>
<keyword evidence="1 5" id="KW-0489">Methyltransferase</keyword>
<feature type="compositionally biased region" description="Basic residues" evidence="6">
    <location>
        <begin position="517"/>
        <end position="532"/>
    </location>
</feature>
<dbReference type="GO" id="GO:0001510">
    <property type="term" value="P:RNA methylation"/>
    <property type="evidence" value="ECO:0007669"/>
    <property type="project" value="InterPro"/>
</dbReference>
<dbReference type="FunFam" id="3.30.70.1170:FF:000006">
    <property type="entry name" value="NOL1/NOP2/Sun domain family protein"/>
    <property type="match status" value="1"/>
</dbReference>
<dbReference type="GO" id="GO:0003723">
    <property type="term" value="F:RNA binding"/>
    <property type="evidence" value="ECO:0007669"/>
    <property type="project" value="UniProtKB-UniRule"/>
</dbReference>
<dbReference type="Proteomes" id="UP000070054">
    <property type="component" value="Unassembled WGS sequence"/>
</dbReference>
<dbReference type="PRINTS" id="PR02008">
    <property type="entry name" value="RCMTFAMILY"/>
</dbReference>
<evidence type="ECO:0000313" key="10">
    <source>
        <dbReference type="Proteomes" id="UP000070054"/>
    </source>
</evidence>
<feature type="binding site" evidence="5">
    <location>
        <position position="844"/>
    </location>
    <ligand>
        <name>S-adenosyl-L-methionine</name>
        <dbReference type="ChEBI" id="CHEBI:59789"/>
    </ligand>
</feature>
<evidence type="ECO:0000256" key="2">
    <source>
        <dbReference type="ARBA" id="ARBA00022679"/>
    </source>
</evidence>
<evidence type="ECO:0000256" key="4">
    <source>
        <dbReference type="ARBA" id="ARBA00022884"/>
    </source>
</evidence>
<sequence length="1119" mass="119916">MKFSAATTLAALLGAASAGSKSDDRTFAVLRFNNKQLVKTRVDPIINPGKPATHVHGVMGGSNFGMSATGETLSQSKCTNAMINGDNSAYWFPSLYFQDPKTKEFEAVDVFYVNVYYFFDGTDDEIKAFPKGLQIFSGNSSARVAPSSGGKENLEPADGPIQPVQWTCPRSNYNPPSYPANSDGTTAGIVDPNNDGSGVGFPDQNCDGYASPLRADVHMPSCYNPKAALTDYESMAWPSNKGASNSRRKNCPAGWIHVPHMFFEVYWDTPKFASRWTPGQGSQPFVLSNGDATGYSLHADFIAAWDETVLQQIIDNCNAGSSGMDKCPGLLKGLNTNKDCTISSPVDEVVDGLMSKLPGNNLLTSFGAVVGGGSSSGSGSGSGSGSVASPSGSSASSAATAASAKPSAIQPSASKPATSGYVSQEEVPKTSAVVSSELPIQVAPEKASTKAAETSAAVAVPTTNAVAPKPSASGCSRKTRTVYKTVTVTSPAEESKAAATPAGSTDNYKARRHVHEHEHLHRHRSNRNRTPRHGCGDQRQYIRTAGKMSLYHEAADILSASSDHGGSLKSRVFGKKGLKSPPAQVYALALETCKWSAILKEVIEAADILRHERKLTPLLALLLVHDFLLAKKGIALPQSHGLRTTIERHKARLTSELTRARLRRKMSSLELLRADVNANADPEGRHPRWIRVNVLKSTVEDQLETTFKGYERALSIEAVTQATGKAIFIDTHIPFLLAASPGTDVTKTQAYLKGEIILQDKASCFPAYLLDPHSEDGDVIDSCAAPGNKTTHLAAIAKSHEPEQGAQKQTIFAFERDSKRAQTLEKMVRIAGSRGMTKIGPGQDFLDIDPTSDTYKDVGALLLDPSCSGSGIVGRDSMPELHLPEVPGPPGSKNAKGKPSKQDDRKRKRDEKEEPGAVMVDDDGNTVEVQSEQELQKRLDALAGFQLTLLLHAMTFPGAKKITYSTCSIHAEENEGVVIKALASKVAKERGWTILPRQKQVLGMREWPVRGLPEAAEGDETVAEACIRTYKGDGHGVMGFFVAAFAREEPVDGDGPYLRDDEGRIVRDMAGMPVLKSTGKPVVLETANMSATEEEKSSAEESEDASDEGSGEDEWNGFE</sequence>
<name>A0A135UKL9_9PEZI</name>
<dbReference type="PANTHER" id="PTHR43662:SF11">
    <property type="entry name" value="WSC DOMAIN-CONTAINING PROTEIN"/>
    <property type="match status" value="1"/>
</dbReference>
<dbReference type="Pfam" id="PF21153">
    <property type="entry name" value="NSUN5_N"/>
    <property type="match status" value="1"/>
</dbReference>